<name>A0AAV5U5R0_9BILA</name>
<protein>
    <recommendedName>
        <fullName evidence="5">G protein-coupled receptor</fullName>
    </recommendedName>
</protein>
<dbReference type="EMBL" id="BTSX01000005">
    <property type="protein sequence ID" value="GMT01862.1"/>
    <property type="molecule type" value="Genomic_DNA"/>
</dbReference>
<feature type="transmembrane region" description="Helical" evidence="2">
    <location>
        <begin position="176"/>
        <end position="203"/>
    </location>
</feature>
<gene>
    <name evidence="3" type="ORF">PENTCL1PPCAC_24036</name>
</gene>
<dbReference type="PANTHER" id="PTHR34851">
    <property type="entry name" value="PROTEIN CBG05235-RELATED"/>
    <property type="match status" value="1"/>
</dbReference>
<dbReference type="PANTHER" id="PTHR34851:SF4">
    <property type="entry name" value="MARVEL DOMAIN-CONTAINING PROTEIN"/>
    <property type="match status" value="1"/>
</dbReference>
<accession>A0AAV5U5R0</accession>
<evidence type="ECO:0000256" key="1">
    <source>
        <dbReference type="SAM" id="MobiDB-lite"/>
    </source>
</evidence>
<proteinExistence type="predicted"/>
<keyword evidence="2" id="KW-1133">Transmembrane helix</keyword>
<feature type="transmembrane region" description="Helical" evidence="2">
    <location>
        <begin position="44"/>
        <end position="66"/>
    </location>
</feature>
<dbReference type="Proteomes" id="UP001432027">
    <property type="component" value="Unassembled WGS sequence"/>
</dbReference>
<evidence type="ECO:0000313" key="3">
    <source>
        <dbReference type="EMBL" id="GMT01862.1"/>
    </source>
</evidence>
<reference evidence="3" key="1">
    <citation type="submission" date="2023-10" db="EMBL/GenBank/DDBJ databases">
        <title>Genome assembly of Pristionchus species.</title>
        <authorList>
            <person name="Yoshida K."/>
            <person name="Sommer R.J."/>
        </authorList>
    </citation>
    <scope>NUCLEOTIDE SEQUENCE</scope>
    <source>
        <strain evidence="3">RS0144</strain>
    </source>
</reference>
<feature type="region of interest" description="Disordered" evidence="1">
    <location>
        <begin position="228"/>
        <end position="248"/>
    </location>
</feature>
<keyword evidence="4" id="KW-1185">Reference proteome</keyword>
<keyword evidence="2" id="KW-0472">Membrane</keyword>
<dbReference type="AlphaFoldDB" id="A0AAV5U5R0"/>
<feature type="transmembrane region" description="Helical" evidence="2">
    <location>
        <begin position="86"/>
        <end position="105"/>
    </location>
</feature>
<organism evidence="3 4">
    <name type="scientific">Pristionchus entomophagus</name>
    <dbReference type="NCBI Taxonomy" id="358040"/>
    <lineage>
        <taxon>Eukaryota</taxon>
        <taxon>Metazoa</taxon>
        <taxon>Ecdysozoa</taxon>
        <taxon>Nematoda</taxon>
        <taxon>Chromadorea</taxon>
        <taxon>Rhabditida</taxon>
        <taxon>Rhabditina</taxon>
        <taxon>Diplogasteromorpha</taxon>
        <taxon>Diplogasteroidea</taxon>
        <taxon>Neodiplogasteridae</taxon>
        <taxon>Pristionchus</taxon>
    </lineage>
</organism>
<comment type="caution">
    <text evidence="3">The sequence shown here is derived from an EMBL/GenBank/DDBJ whole genome shotgun (WGS) entry which is preliminary data.</text>
</comment>
<evidence type="ECO:0008006" key="5">
    <source>
        <dbReference type="Google" id="ProtNLM"/>
    </source>
</evidence>
<sequence length="248" mass="27729">MTDHLLQRLPLLEDRKQHLARFYERVCMSVEQQRPKEQRCFRFFHVKSLSIAVAVVEIALILWQALVSLSILSSSSTTHSLVSSCIHLVVLLLSLTAITLLLSGILCQTPMLLIPHLLMQGLIIVTLFGLALFSLYTLFCGTSVSLRVIIQSIETPAVLWRDTTRSTVAMEVISKALIGLLVIVTLCYILLMMINIWTFHIVLDCYRWLSTQLEEKNAALSSCLSSASSHLQPPTLVPPKCPEDGTDL</sequence>
<feature type="transmembrane region" description="Helical" evidence="2">
    <location>
        <begin position="117"/>
        <end position="139"/>
    </location>
</feature>
<keyword evidence="2" id="KW-0812">Transmembrane</keyword>
<evidence type="ECO:0000256" key="2">
    <source>
        <dbReference type="SAM" id="Phobius"/>
    </source>
</evidence>
<evidence type="ECO:0000313" key="4">
    <source>
        <dbReference type="Proteomes" id="UP001432027"/>
    </source>
</evidence>